<dbReference type="AlphaFoldDB" id="A0A7C9GSS6"/>
<dbReference type="SUPFAM" id="SSF52833">
    <property type="entry name" value="Thioredoxin-like"/>
    <property type="match status" value="1"/>
</dbReference>
<dbReference type="Proteomes" id="UP000481327">
    <property type="component" value="Unassembled WGS sequence"/>
</dbReference>
<dbReference type="EMBL" id="WIOL01000001">
    <property type="protein sequence ID" value="MQT15709.1"/>
    <property type="molecule type" value="Genomic_DNA"/>
</dbReference>
<keyword evidence="4" id="KW-1185">Reference proteome</keyword>
<organism evidence="3 4">
    <name type="scientific">Sandarakinorhabdus fusca</name>
    <dbReference type="NCBI Taxonomy" id="1439888"/>
    <lineage>
        <taxon>Bacteria</taxon>
        <taxon>Pseudomonadati</taxon>
        <taxon>Pseudomonadota</taxon>
        <taxon>Alphaproteobacteria</taxon>
        <taxon>Sphingomonadales</taxon>
        <taxon>Sphingosinicellaceae</taxon>
        <taxon>Sandarakinorhabdus</taxon>
    </lineage>
</organism>
<dbReference type="Gene3D" id="3.40.30.10">
    <property type="entry name" value="Glutaredoxin"/>
    <property type="match status" value="1"/>
</dbReference>
<dbReference type="InterPro" id="IPR036249">
    <property type="entry name" value="Thioredoxin-like_sf"/>
</dbReference>
<dbReference type="RefSeq" id="WP_152576184.1">
    <property type="nucleotide sequence ID" value="NZ_JAATJI010000001.1"/>
</dbReference>
<dbReference type="OrthoDB" id="9798454at2"/>
<feature type="chain" id="PRO_5029022736" evidence="1">
    <location>
        <begin position="23"/>
        <end position="409"/>
    </location>
</feature>
<protein>
    <submittedName>
        <fullName evidence="3">Redoxin family protein</fullName>
    </submittedName>
</protein>
<evidence type="ECO:0000313" key="4">
    <source>
        <dbReference type="Proteomes" id="UP000481327"/>
    </source>
</evidence>
<evidence type="ECO:0000259" key="2">
    <source>
        <dbReference type="PROSITE" id="PS51352"/>
    </source>
</evidence>
<sequence>MTPAFIILTAALAGLVALPALAAPATPYGQWRVTLDHPGGALPFGLEVIPAKPGSKAGPTAYLRNPPERLRVENVSVDGETITLAFPSYNSRLVLTHDANDRLTGRAEVKRSTGAVTLAATGTRGGYRFTPSPQKPAADLTGKWLVSFQGAKPVTGLAQFKQVGNLVSGSVQLPSGDTRYLAGELAGNKLSLSTFDGSYSALWNADLAGGVLTGKQFAATSTAGSSWTARRAGGASIEAVAVEKSAGERLAFRFPTSDGKQVSLADPRYKGKVVVITLGGAWCPNCHDEAIFMGPYATRRAREGLEVIGMQFEYGDDKARAFRQMDSFQARYKLPYPLVLAGQPTPESTKAALGALGPVKVYPSTIFIGRDGRVREVHVGWAGPATGALNVKAKRDFDATVTRLLKERA</sequence>
<feature type="signal peptide" evidence="1">
    <location>
        <begin position="1"/>
        <end position="22"/>
    </location>
</feature>
<dbReference type="Pfam" id="PF08534">
    <property type="entry name" value="Redoxin"/>
    <property type="match status" value="1"/>
</dbReference>
<dbReference type="InterPro" id="IPR013766">
    <property type="entry name" value="Thioredoxin_domain"/>
</dbReference>
<dbReference type="GO" id="GO:0016491">
    <property type="term" value="F:oxidoreductase activity"/>
    <property type="evidence" value="ECO:0007669"/>
    <property type="project" value="InterPro"/>
</dbReference>
<name>A0A7C9GSS6_9SPHN</name>
<dbReference type="CDD" id="cd02966">
    <property type="entry name" value="TlpA_like_family"/>
    <property type="match status" value="1"/>
</dbReference>
<dbReference type="PANTHER" id="PTHR42852:SF13">
    <property type="entry name" value="PROTEIN DIPZ"/>
    <property type="match status" value="1"/>
</dbReference>
<feature type="domain" description="Thioredoxin" evidence="2">
    <location>
        <begin position="243"/>
        <end position="406"/>
    </location>
</feature>
<dbReference type="InterPro" id="IPR013740">
    <property type="entry name" value="Redoxin"/>
</dbReference>
<dbReference type="PROSITE" id="PS51352">
    <property type="entry name" value="THIOREDOXIN_2"/>
    <property type="match status" value="1"/>
</dbReference>
<dbReference type="PANTHER" id="PTHR42852">
    <property type="entry name" value="THIOL:DISULFIDE INTERCHANGE PROTEIN DSBE"/>
    <property type="match status" value="1"/>
</dbReference>
<accession>A0A7C9GSS6</accession>
<evidence type="ECO:0000313" key="3">
    <source>
        <dbReference type="EMBL" id="MQT15709.1"/>
    </source>
</evidence>
<keyword evidence="1" id="KW-0732">Signal</keyword>
<reference evidence="3 4" key="1">
    <citation type="submission" date="2019-09" db="EMBL/GenBank/DDBJ databases">
        <title>Polymorphobacter sp. isolated from a lake in China.</title>
        <authorList>
            <person name="Liu Z."/>
        </authorList>
    </citation>
    <scope>NUCLEOTIDE SEQUENCE [LARGE SCALE GENOMIC DNA]</scope>
    <source>
        <strain evidence="3 4">D40P</strain>
    </source>
</reference>
<comment type="caution">
    <text evidence="3">The sequence shown here is derived from an EMBL/GenBank/DDBJ whole genome shotgun (WGS) entry which is preliminary data.</text>
</comment>
<evidence type="ECO:0000256" key="1">
    <source>
        <dbReference type="SAM" id="SignalP"/>
    </source>
</evidence>
<gene>
    <name evidence="3" type="ORF">F3168_00315</name>
</gene>
<dbReference type="InterPro" id="IPR050553">
    <property type="entry name" value="Thioredoxin_ResA/DsbE_sf"/>
</dbReference>
<proteinExistence type="predicted"/>